<reference evidence="13" key="1">
    <citation type="journal article" date="2019" name="Int. J. Syst. Evol. Microbiol.">
        <title>The Global Catalogue of Microorganisms (GCM) 10K type strain sequencing project: providing services to taxonomists for standard genome sequencing and annotation.</title>
        <authorList>
            <consortium name="The Broad Institute Genomics Platform"/>
            <consortium name="The Broad Institute Genome Sequencing Center for Infectious Disease"/>
            <person name="Wu L."/>
            <person name="Ma J."/>
        </authorList>
    </citation>
    <scope>NUCLEOTIDE SEQUENCE [LARGE SCALE GENOMIC DNA]</scope>
    <source>
        <strain evidence="13">JCM 15503</strain>
    </source>
</reference>
<sequence>MTREARHLKQLDTLADLRERERDRLEADLATRRATQQRFQTNLARLEQLAQGGTSANSSAGGNLPLALSLNSANYKQAVLQLADRHRQDLALHEAQMAQAQQALQGAALDHMVMGKVRERQQALVGRLQAGRDQKTQDEMANQAWLRRLAASQ</sequence>
<keyword evidence="8" id="KW-0653">Protein transport</keyword>
<dbReference type="RefSeq" id="WP_141290623.1">
    <property type="nucleotide sequence ID" value="NZ_BAAAEW010000026.1"/>
</dbReference>
<evidence type="ECO:0000313" key="12">
    <source>
        <dbReference type="EMBL" id="GAA0758890.1"/>
    </source>
</evidence>
<keyword evidence="7" id="KW-1005">Bacterial flagellum biogenesis</keyword>
<evidence type="ECO:0000256" key="2">
    <source>
        <dbReference type="ARBA" id="ARBA00010004"/>
    </source>
</evidence>
<evidence type="ECO:0000256" key="6">
    <source>
        <dbReference type="ARBA" id="ARBA00022500"/>
    </source>
</evidence>
<keyword evidence="9" id="KW-0472">Membrane</keyword>
<organism evidence="12 13">
    <name type="scientific">Ideonella azotifigens</name>
    <dbReference type="NCBI Taxonomy" id="513160"/>
    <lineage>
        <taxon>Bacteria</taxon>
        <taxon>Pseudomonadati</taxon>
        <taxon>Pseudomonadota</taxon>
        <taxon>Betaproteobacteria</taxon>
        <taxon>Burkholderiales</taxon>
        <taxon>Sphaerotilaceae</taxon>
        <taxon>Ideonella</taxon>
    </lineage>
</organism>
<comment type="similarity">
    <text evidence="2">Belongs to the FliJ family.</text>
</comment>
<keyword evidence="10" id="KW-1006">Bacterial flagellum protein export</keyword>
<comment type="caution">
    <text evidence="12">The sequence shown here is derived from an EMBL/GenBank/DDBJ whole genome shotgun (WGS) entry which is preliminary data.</text>
</comment>
<dbReference type="NCBIfam" id="TIGR02473">
    <property type="entry name" value="flagell_FliJ"/>
    <property type="match status" value="1"/>
</dbReference>
<evidence type="ECO:0000256" key="11">
    <source>
        <dbReference type="SAM" id="Coils"/>
    </source>
</evidence>
<evidence type="ECO:0000256" key="5">
    <source>
        <dbReference type="ARBA" id="ARBA00022475"/>
    </source>
</evidence>
<keyword evidence="4" id="KW-0813">Transport</keyword>
<dbReference type="Pfam" id="PF02050">
    <property type="entry name" value="FliJ"/>
    <property type="match status" value="1"/>
</dbReference>
<dbReference type="Proteomes" id="UP001500279">
    <property type="component" value="Unassembled WGS sequence"/>
</dbReference>
<keyword evidence="5" id="KW-1003">Cell membrane</keyword>
<evidence type="ECO:0000256" key="7">
    <source>
        <dbReference type="ARBA" id="ARBA00022795"/>
    </source>
</evidence>
<gene>
    <name evidence="12" type="ORF">GCM10009107_39800</name>
</gene>
<dbReference type="InterPro" id="IPR012823">
    <property type="entry name" value="Flagell_FliJ"/>
</dbReference>
<evidence type="ECO:0000256" key="4">
    <source>
        <dbReference type="ARBA" id="ARBA00022448"/>
    </source>
</evidence>
<evidence type="ECO:0000256" key="10">
    <source>
        <dbReference type="ARBA" id="ARBA00023225"/>
    </source>
</evidence>
<evidence type="ECO:0000256" key="3">
    <source>
        <dbReference type="ARBA" id="ARBA00020392"/>
    </source>
</evidence>
<evidence type="ECO:0000256" key="8">
    <source>
        <dbReference type="ARBA" id="ARBA00022927"/>
    </source>
</evidence>
<accession>A0ABP3VLW9</accession>
<keyword evidence="13" id="KW-1185">Reference proteome</keyword>
<dbReference type="EMBL" id="BAAAEW010000026">
    <property type="protein sequence ID" value="GAA0758890.1"/>
    <property type="molecule type" value="Genomic_DNA"/>
</dbReference>
<keyword evidence="11" id="KW-0175">Coiled coil</keyword>
<comment type="subcellular location">
    <subcellularLocation>
        <location evidence="1">Cell membrane</location>
        <topology evidence="1">Peripheral membrane protein</topology>
        <orientation evidence="1">Cytoplasmic side</orientation>
    </subcellularLocation>
</comment>
<protein>
    <recommendedName>
        <fullName evidence="3">Flagellar FliJ protein</fullName>
    </recommendedName>
</protein>
<evidence type="ECO:0000313" key="13">
    <source>
        <dbReference type="Proteomes" id="UP001500279"/>
    </source>
</evidence>
<dbReference type="InterPro" id="IPR053716">
    <property type="entry name" value="Flag_assembly_chemotaxis_eff"/>
</dbReference>
<keyword evidence="6" id="KW-0145">Chemotaxis</keyword>
<dbReference type="Gene3D" id="1.10.287.1700">
    <property type="match status" value="1"/>
</dbReference>
<proteinExistence type="inferred from homology"/>
<name>A0ABP3VLW9_9BURK</name>
<evidence type="ECO:0000256" key="1">
    <source>
        <dbReference type="ARBA" id="ARBA00004413"/>
    </source>
</evidence>
<feature type="coiled-coil region" evidence="11">
    <location>
        <begin position="83"/>
        <end position="110"/>
    </location>
</feature>
<evidence type="ECO:0000256" key="9">
    <source>
        <dbReference type="ARBA" id="ARBA00023136"/>
    </source>
</evidence>